<dbReference type="EMBL" id="JBHTIR010003796">
    <property type="protein sequence ID" value="MFD0855803.1"/>
    <property type="molecule type" value="Genomic_DNA"/>
</dbReference>
<dbReference type="Pfam" id="PF03793">
    <property type="entry name" value="PASTA"/>
    <property type="match status" value="1"/>
</dbReference>
<dbReference type="Proteomes" id="UP001597083">
    <property type="component" value="Unassembled WGS sequence"/>
</dbReference>
<feature type="non-terminal residue" evidence="3">
    <location>
        <position position="1"/>
    </location>
</feature>
<dbReference type="InterPro" id="IPR005543">
    <property type="entry name" value="PASTA_dom"/>
</dbReference>
<protein>
    <submittedName>
        <fullName evidence="3">PASTA domain-containing protein</fullName>
    </submittedName>
</protein>
<proteinExistence type="predicted"/>
<name>A0ABW3CN30_9ACTN</name>
<dbReference type="Gene3D" id="3.30.10.20">
    <property type="match status" value="1"/>
</dbReference>
<comment type="caution">
    <text evidence="3">The sequence shown here is derived from an EMBL/GenBank/DDBJ whole genome shotgun (WGS) entry which is preliminary data.</text>
</comment>
<evidence type="ECO:0000259" key="2">
    <source>
        <dbReference type="PROSITE" id="PS51178"/>
    </source>
</evidence>
<dbReference type="PROSITE" id="PS51178">
    <property type="entry name" value="PASTA"/>
    <property type="match status" value="1"/>
</dbReference>
<evidence type="ECO:0000313" key="4">
    <source>
        <dbReference type="Proteomes" id="UP001597083"/>
    </source>
</evidence>
<accession>A0ABW3CN30</accession>
<sequence>GGLFCDDADRADGEQIPVPNVRGQRIQDARKALESSGFKVRVATRVGNTVIAQNPNSGNAPRGSEITIWG</sequence>
<dbReference type="SUPFAM" id="SSF54184">
    <property type="entry name" value="Penicillin-binding protein 2x (pbp-2x), c-terminal domain"/>
    <property type="match status" value="1"/>
</dbReference>
<organism evidence="3 4">
    <name type="scientific">Actinomadura adrarensis</name>
    <dbReference type="NCBI Taxonomy" id="1819600"/>
    <lineage>
        <taxon>Bacteria</taxon>
        <taxon>Bacillati</taxon>
        <taxon>Actinomycetota</taxon>
        <taxon>Actinomycetes</taxon>
        <taxon>Streptosporangiales</taxon>
        <taxon>Thermomonosporaceae</taxon>
        <taxon>Actinomadura</taxon>
    </lineage>
</organism>
<feature type="domain" description="PASTA" evidence="2">
    <location>
        <begin position="12"/>
        <end position="70"/>
    </location>
</feature>
<keyword evidence="4" id="KW-1185">Reference proteome</keyword>
<evidence type="ECO:0000313" key="3">
    <source>
        <dbReference type="EMBL" id="MFD0855803.1"/>
    </source>
</evidence>
<feature type="region of interest" description="Disordered" evidence="1">
    <location>
        <begin position="1"/>
        <end position="20"/>
    </location>
</feature>
<reference evidence="4" key="1">
    <citation type="journal article" date="2019" name="Int. J. Syst. Evol. Microbiol.">
        <title>The Global Catalogue of Microorganisms (GCM) 10K type strain sequencing project: providing services to taxonomists for standard genome sequencing and annotation.</title>
        <authorList>
            <consortium name="The Broad Institute Genomics Platform"/>
            <consortium name="The Broad Institute Genome Sequencing Center for Infectious Disease"/>
            <person name="Wu L."/>
            <person name="Ma J."/>
        </authorList>
    </citation>
    <scope>NUCLEOTIDE SEQUENCE [LARGE SCALE GENOMIC DNA]</scope>
    <source>
        <strain evidence="4">JCM 31696</strain>
    </source>
</reference>
<gene>
    <name evidence="3" type="ORF">ACFQ07_26410</name>
</gene>
<evidence type="ECO:0000256" key="1">
    <source>
        <dbReference type="SAM" id="MobiDB-lite"/>
    </source>
</evidence>
<dbReference type="CDD" id="cd06577">
    <property type="entry name" value="PASTA_pknB"/>
    <property type="match status" value="1"/>
</dbReference>